<sequence length="279" mass="32182">MDLLDPRVDFVFKRIFGSENNKDVLLAFLNRIFTEAGEPLLTQIILMNPYTDKDDPLDKQSIFDVYAKTSEGKLIDIEMQLFNKYDIEKRTLFYWSKRYAGQLSEGDKYPELKKCVTINILNYSFLKNDQYHNVFHLREDRTGISLIDDIEVHFLELPKLDECSIPSEGGLINWLLFLKGADTSHWEVLKMNEPDLEKAMDTLQYLSQDLDARRLYEARQKYLHDEASMIEGAKSAGIAEGVNKGKREVAKNLLEMGMDYAAVAKATGLSEDEIKFIKL</sequence>
<evidence type="ECO:0000313" key="2">
    <source>
        <dbReference type="Proteomes" id="UP000463051"/>
    </source>
</evidence>
<gene>
    <name evidence="1" type="ORF">GJB61_25235</name>
</gene>
<comment type="caution">
    <text evidence="1">The sequence shown here is derived from an EMBL/GenBank/DDBJ whole genome shotgun (WGS) entry which is preliminary data.</text>
</comment>
<keyword evidence="2" id="KW-1185">Reference proteome</keyword>
<dbReference type="RefSeq" id="WP_154121887.1">
    <property type="nucleotide sequence ID" value="NZ_WJXB01000013.1"/>
</dbReference>
<dbReference type="PANTHER" id="PTHR41317:SF1">
    <property type="entry name" value="PD-(D_E)XK NUCLEASE FAMILY TRANSPOSASE"/>
    <property type="match status" value="1"/>
</dbReference>
<organism evidence="1 2">
    <name type="scientific">Paenibacillus monticola</name>
    <dbReference type="NCBI Taxonomy" id="2666075"/>
    <lineage>
        <taxon>Bacteria</taxon>
        <taxon>Bacillati</taxon>
        <taxon>Bacillota</taxon>
        <taxon>Bacilli</taxon>
        <taxon>Bacillales</taxon>
        <taxon>Paenibacillaceae</taxon>
        <taxon>Paenibacillus</taxon>
    </lineage>
</organism>
<dbReference type="AlphaFoldDB" id="A0A7X2HAA1"/>
<name>A0A7X2HAA1_9BACL</name>
<proteinExistence type="predicted"/>
<dbReference type="PANTHER" id="PTHR41317">
    <property type="entry name" value="PD-(D_E)XK NUCLEASE FAMILY TRANSPOSASE"/>
    <property type="match status" value="1"/>
</dbReference>
<dbReference type="InterPro" id="IPR010106">
    <property type="entry name" value="RpnA"/>
</dbReference>
<dbReference type="EMBL" id="WJXB01000013">
    <property type="protein sequence ID" value="MRN56281.1"/>
    <property type="molecule type" value="Genomic_DNA"/>
</dbReference>
<dbReference type="Proteomes" id="UP000463051">
    <property type="component" value="Unassembled WGS sequence"/>
</dbReference>
<accession>A0A7X2HAA1</accession>
<dbReference type="Pfam" id="PF12784">
    <property type="entry name" value="PDDEXK_2"/>
    <property type="match status" value="1"/>
</dbReference>
<reference evidence="1 2" key="1">
    <citation type="submission" date="2019-11" db="EMBL/GenBank/DDBJ databases">
        <title>Paenibacillus monticola sp. nov., a novel PGPR strain isolated from mountain sample in China.</title>
        <authorList>
            <person name="Zhao Q."/>
            <person name="Li H.-P."/>
            <person name="Zhang J.-L."/>
        </authorList>
    </citation>
    <scope>NUCLEOTIDE SEQUENCE [LARGE SCALE GENOMIC DNA]</scope>
    <source>
        <strain evidence="1 2">LC-T2</strain>
    </source>
</reference>
<dbReference type="NCBIfam" id="TIGR01784">
    <property type="entry name" value="T_den_put_tspse"/>
    <property type="match status" value="1"/>
</dbReference>
<evidence type="ECO:0000313" key="1">
    <source>
        <dbReference type="EMBL" id="MRN56281.1"/>
    </source>
</evidence>
<protein>
    <submittedName>
        <fullName evidence="1">Rpn family recombination-promoting nuclease/putative transposase</fullName>
    </submittedName>
</protein>